<keyword evidence="2" id="KW-1185">Reference proteome</keyword>
<dbReference type="OrthoDB" id="1440513at2"/>
<dbReference type="EMBL" id="QYCN01000040">
    <property type="protein sequence ID" value="RIY06475.1"/>
    <property type="molecule type" value="Genomic_DNA"/>
</dbReference>
<dbReference type="AlphaFoldDB" id="A0A418QMP7"/>
<protein>
    <submittedName>
        <fullName evidence="1">Uncharacterized protein</fullName>
    </submittedName>
</protein>
<proteinExistence type="predicted"/>
<sequence length="171" mass="19500">MRIVSNAYQHLGRFLKDSVLDDDGRPAFNWVDLWYEQTEYPELAEAIDYPALFFDFGSDDLNTVGLKEQDVRLITNLYVAVSTLQDTNLESVERNEALHYFELCARVHELLQGYAHPAVGNLDRIGFSPVSTNTNLIVYRLTYASRIFDISPLVKREGPNPGPEPTKLFDV</sequence>
<name>A0A418QMP7_9BACT</name>
<evidence type="ECO:0000313" key="1">
    <source>
        <dbReference type="EMBL" id="RIY06475.1"/>
    </source>
</evidence>
<accession>A0A418QMP7</accession>
<organism evidence="1 2">
    <name type="scientific">Hymenobacter rubripertinctus</name>
    <dbReference type="NCBI Taxonomy" id="2029981"/>
    <lineage>
        <taxon>Bacteria</taxon>
        <taxon>Pseudomonadati</taxon>
        <taxon>Bacteroidota</taxon>
        <taxon>Cytophagia</taxon>
        <taxon>Cytophagales</taxon>
        <taxon>Hymenobacteraceae</taxon>
        <taxon>Hymenobacter</taxon>
    </lineage>
</organism>
<gene>
    <name evidence="1" type="ORF">D0T11_18720</name>
</gene>
<dbReference type="RefSeq" id="WP_119657340.1">
    <property type="nucleotide sequence ID" value="NZ_JBHUOI010000081.1"/>
</dbReference>
<dbReference type="Proteomes" id="UP000284250">
    <property type="component" value="Unassembled WGS sequence"/>
</dbReference>
<reference evidence="1 2" key="1">
    <citation type="submission" date="2019-01" db="EMBL/GenBank/DDBJ databases">
        <title>Hymenobacter humicola sp. nov., isolated from soils in Antarctica.</title>
        <authorList>
            <person name="Sedlacek I."/>
            <person name="Holochova P."/>
            <person name="Kralova S."/>
            <person name="Pantucek R."/>
            <person name="Stankova E."/>
            <person name="Vrbovska V."/>
            <person name="Kristofova L."/>
            <person name="Svec P."/>
            <person name="Busse H.-J."/>
        </authorList>
    </citation>
    <scope>NUCLEOTIDE SEQUENCE [LARGE SCALE GENOMIC DNA]</scope>
    <source>
        <strain evidence="1 2">CCM 8852</strain>
    </source>
</reference>
<evidence type="ECO:0000313" key="2">
    <source>
        <dbReference type="Proteomes" id="UP000284250"/>
    </source>
</evidence>
<comment type="caution">
    <text evidence="1">The sequence shown here is derived from an EMBL/GenBank/DDBJ whole genome shotgun (WGS) entry which is preliminary data.</text>
</comment>